<feature type="region of interest" description="Disordered" evidence="5">
    <location>
        <begin position="1"/>
        <end position="24"/>
    </location>
</feature>
<proteinExistence type="predicted"/>
<evidence type="ECO:0000256" key="6">
    <source>
        <dbReference type="SAM" id="Phobius"/>
    </source>
</evidence>
<dbReference type="Pfam" id="PF24763">
    <property type="entry name" value="CGL160_C"/>
    <property type="match status" value="1"/>
</dbReference>
<feature type="transmembrane region" description="Helical" evidence="6">
    <location>
        <begin position="123"/>
        <end position="146"/>
    </location>
</feature>
<dbReference type="AlphaFoldDB" id="A0A1Z3HQC4"/>
<dbReference type="KEGG" id="hhg:XM38_033040"/>
<keyword evidence="2 6" id="KW-0812">Transmembrane</keyword>
<feature type="transmembrane region" description="Helical" evidence="6">
    <location>
        <begin position="69"/>
        <end position="86"/>
    </location>
</feature>
<evidence type="ECO:0000256" key="4">
    <source>
        <dbReference type="ARBA" id="ARBA00023136"/>
    </source>
</evidence>
<dbReference type="EMBL" id="CP021983">
    <property type="protein sequence ID" value="ASC72347.1"/>
    <property type="molecule type" value="Genomic_DNA"/>
</dbReference>
<keyword evidence="4 6" id="KW-0472">Membrane</keyword>
<feature type="domain" description="CGL160/ATPI" evidence="7">
    <location>
        <begin position="28"/>
        <end position="136"/>
    </location>
</feature>
<evidence type="ECO:0000313" key="8">
    <source>
        <dbReference type="EMBL" id="ASC72347.1"/>
    </source>
</evidence>
<evidence type="ECO:0000256" key="1">
    <source>
        <dbReference type="ARBA" id="ARBA00004141"/>
    </source>
</evidence>
<feature type="transmembrane region" description="Helical" evidence="6">
    <location>
        <begin position="98"/>
        <end position="117"/>
    </location>
</feature>
<gene>
    <name evidence="8" type="primary">atpI</name>
    <name evidence="8" type="ORF">XM38_033040</name>
</gene>
<dbReference type="GO" id="GO:0016020">
    <property type="term" value="C:membrane"/>
    <property type="evidence" value="ECO:0007669"/>
    <property type="project" value="UniProtKB-SubCell"/>
</dbReference>
<dbReference type="STRING" id="1641165.XM38_24265"/>
<protein>
    <submittedName>
        <fullName evidence="8">ATP synthase protein I</fullName>
    </submittedName>
</protein>
<evidence type="ECO:0000256" key="5">
    <source>
        <dbReference type="SAM" id="MobiDB-lite"/>
    </source>
</evidence>
<accession>A0A1Z3HQC4</accession>
<name>A0A1Z3HQC4_9CYAN</name>
<organism evidence="8 9">
    <name type="scientific">Halomicronema hongdechloris C2206</name>
    <dbReference type="NCBI Taxonomy" id="1641165"/>
    <lineage>
        <taxon>Bacteria</taxon>
        <taxon>Bacillati</taxon>
        <taxon>Cyanobacteriota</taxon>
        <taxon>Cyanophyceae</taxon>
        <taxon>Nodosilineales</taxon>
        <taxon>Nodosilineaceae</taxon>
        <taxon>Halomicronema</taxon>
    </lineage>
</organism>
<feature type="transmembrane region" description="Helical" evidence="6">
    <location>
        <begin position="44"/>
        <end position="63"/>
    </location>
</feature>
<sequence>MTLSRPPIDEGEDEELIADSSRSQSQSIASDQAMDDYYRLQQNLLLSTLALTGIIFFFVWFFYSLSTALNYLLGACTGVIYLRMLSKSVAELGRSRKKLGSSRLALFVGLILVATQWEQLAVMPVFLGFLTYKAALIGYILWTAVLNE</sequence>
<evidence type="ECO:0000313" key="9">
    <source>
        <dbReference type="Proteomes" id="UP000191901"/>
    </source>
</evidence>
<keyword evidence="3 6" id="KW-1133">Transmembrane helix</keyword>
<reference evidence="8 9" key="1">
    <citation type="journal article" date="2016" name="Biochim. Biophys. Acta">
        <title>Characterization of red-shifted phycobilisomes isolated from the chlorophyll f-containing cyanobacterium Halomicronema hongdechloris.</title>
        <authorList>
            <person name="Li Y."/>
            <person name="Lin Y."/>
            <person name="Garvey C.J."/>
            <person name="Birch D."/>
            <person name="Corkery R.W."/>
            <person name="Loughlin P.C."/>
            <person name="Scheer H."/>
            <person name="Willows R.D."/>
            <person name="Chen M."/>
        </authorList>
    </citation>
    <scope>NUCLEOTIDE SEQUENCE [LARGE SCALE GENOMIC DNA]</scope>
    <source>
        <strain evidence="8 9">C2206</strain>
    </source>
</reference>
<dbReference type="Proteomes" id="UP000191901">
    <property type="component" value="Chromosome"/>
</dbReference>
<evidence type="ECO:0000256" key="2">
    <source>
        <dbReference type="ARBA" id="ARBA00022692"/>
    </source>
</evidence>
<comment type="subcellular location">
    <subcellularLocation>
        <location evidence="1">Membrane</location>
        <topology evidence="1">Multi-pass membrane protein</topology>
    </subcellularLocation>
</comment>
<keyword evidence="9" id="KW-1185">Reference proteome</keyword>
<evidence type="ECO:0000259" key="7">
    <source>
        <dbReference type="Pfam" id="PF24763"/>
    </source>
</evidence>
<evidence type="ECO:0000256" key="3">
    <source>
        <dbReference type="ARBA" id="ARBA00022989"/>
    </source>
</evidence>
<dbReference type="InterPro" id="IPR056309">
    <property type="entry name" value="CGL160/ATPI_dom"/>
</dbReference>